<dbReference type="Proteomes" id="UP000309038">
    <property type="component" value="Unassembled WGS sequence"/>
</dbReference>
<organism evidence="9 10">
    <name type="scientific">Hermanssonia centrifuga</name>
    <dbReference type="NCBI Taxonomy" id="98765"/>
    <lineage>
        <taxon>Eukaryota</taxon>
        <taxon>Fungi</taxon>
        <taxon>Dikarya</taxon>
        <taxon>Basidiomycota</taxon>
        <taxon>Agaricomycotina</taxon>
        <taxon>Agaricomycetes</taxon>
        <taxon>Polyporales</taxon>
        <taxon>Meruliaceae</taxon>
        <taxon>Hermanssonia</taxon>
    </lineage>
</organism>
<evidence type="ECO:0000313" key="9">
    <source>
        <dbReference type="EMBL" id="THH02569.1"/>
    </source>
</evidence>
<evidence type="ECO:0000256" key="5">
    <source>
        <dbReference type="ARBA" id="ARBA00032024"/>
    </source>
</evidence>
<dbReference type="Pfam" id="PF02558">
    <property type="entry name" value="ApbA"/>
    <property type="match status" value="1"/>
</dbReference>
<evidence type="ECO:0000259" key="7">
    <source>
        <dbReference type="Pfam" id="PF02558"/>
    </source>
</evidence>
<dbReference type="GO" id="GO:0050661">
    <property type="term" value="F:NADP binding"/>
    <property type="evidence" value="ECO:0007669"/>
    <property type="project" value="TreeGrafter"/>
</dbReference>
<evidence type="ECO:0000313" key="10">
    <source>
        <dbReference type="Proteomes" id="UP000309038"/>
    </source>
</evidence>
<evidence type="ECO:0000256" key="4">
    <source>
        <dbReference type="ARBA" id="ARBA00023002"/>
    </source>
</evidence>
<dbReference type="InterPro" id="IPR003710">
    <property type="entry name" value="ApbA"/>
</dbReference>
<feature type="region of interest" description="Disordered" evidence="6">
    <location>
        <begin position="72"/>
        <end position="91"/>
    </location>
</feature>
<keyword evidence="10" id="KW-1185">Reference proteome</keyword>
<dbReference type="InterPro" id="IPR008927">
    <property type="entry name" value="6-PGluconate_DH-like_C_sf"/>
</dbReference>
<dbReference type="Gene3D" id="3.40.50.720">
    <property type="entry name" value="NAD(P)-binding Rossmann-like Domain"/>
    <property type="match status" value="1"/>
</dbReference>
<feature type="compositionally biased region" description="Polar residues" evidence="6">
    <location>
        <begin position="79"/>
        <end position="91"/>
    </location>
</feature>
<comment type="similarity">
    <text evidence="1">Belongs to the ketopantoate reductase family.</text>
</comment>
<evidence type="ECO:0000259" key="8">
    <source>
        <dbReference type="Pfam" id="PF08546"/>
    </source>
</evidence>
<name>A0A4S4KUY2_9APHY</name>
<dbReference type="EC" id="1.1.1.169" evidence="2"/>
<proteinExistence type="inferred from homology"/>
<dbReference type="AlphaFoldDB" id="A0A4S4KUY2"/>
<dbReference type="Pfam" id="PF08546">
    <property type="entry name" value="ApbA_C"/>
    <property type="match status" value="1"/>
</dbReference>
<dbReference type="SUPFAM" id="SSF48179">
    <property type="entry name" value="6-phosphogluconate dehydrogenase C-terminal domain-like"/>
    <property type="match status" value="1"/>
</dbReference>
<dbReference type="GO" id="GO:0005739">
    <property type="term" value="C:mitochondrion"/>
    <property type="evidence" value="ECO:0007669"/>
    <property type="project" value="TreeGrafter"/>
</dbReference>
<dbReference type="InterPro" id="IPR050838">
    <property type="entry name" value="Ketopantoate_reductase"/>
</dbReference>
<reference evidence="9 10" key="1">
    <citation type="submission" date="2019-02" db="EMBL/GenBank/DDBJ databases">
        <title>Genome sequencing of the rare red list fungi Phlebia centrifuga.</title>
        <authorList>
            <person name="Buettner E."/>
            <person name="Kellner H."/>
        </authorList>
    </citation>
    <scope>NUCLEOTIDE SEQUENCE [LARGE SCALE GENOMIC DNA]</scope>
    <source>
        <strain evidence="9 10">DSM 108282</strain>
    </source>
</reference>
<dbReference type="InterPro" id="IPR013328">
    <property type="entry name" value="6PGD_dom2"/>
</dbReference>
<dbReference type="GO" id="GO:0008677">
    <property type="term" value="F:2-dehydropantoate 2-reductase activity"/>
    <property type="evidence" value="ECO:0007669"/>
    <property type="project" value="UniProtKB-EC"/>
</dbReference>
<dbReference type="InterPro" id="IPR036291">
    <property type="entry name" value="NAD(P)-bd_dom_sf"/>
</dbReference>
<keyword evidence="3" id="KW-0521">NADP</keyword>
<evidence type="ECO:0000256" key="2">
    <source>
        <dbReference type="ARBA" id="ARBA00013014"/>
    </source>
</evidence>
<dbReference type="SUPFAM" id="SSF51735">
    <property type="entry name" value="NAD(P)-binding Rossmann-fold domains"/>
    <property type="match status" value="1"/>
</dbReference>
<protein>
    <recommendedName>
        <fullName evidence="2">2-dehydropantoate 2-reductase</fullName>
        <ecNumber evidence="2">1.1.1.169</ecNumber>
    </recommendedName>
    <alternativeName>
        <fullName evidence="5">Ketopantoate reductase</fullName>
    </alternativeName>
</protein>
<dbReference type="PANTHER" id="PTHR43765">
    <property type="entry name" value="2-DEHYDROPANTOATE 2-REDUCTASE-RELATED"/>
    <property type="match status" value="1"/>
</dbReference>
<feature type="domain" description="Ketopantoate reductase C-terminal" evidence="8">
    <location>
        <begin position="247"/>
        <end position="384"/>
    </location>
</feature>
<gene>
    <name evidence="9" type="ORF">EW026_g298</name>
</gene>
<sequence length="393" mass="43766">MRIHILGLGPIGCLVAYHLRRTLPARHPITIIHKTQRMAVMARQAGNIITMETSGVTITANDFDQETAEPHDEMLPVRNSKSTSTNPAFAPKSNVTTPIESLIVCVKAHKTLTAIRDLLPRISKDSTIVLVQNGMGVYEHLIQNLFRNQEQRPHFVLASVNHGAWLKEYLHVVHAGAGDLTFGIVPDYHGRQFEASLPDLNLDDITPNTHNDPSANHYLSLRNTIAALSSLSVLNTSWKSMYDTHMTMRRKVVVNAVINPLTALLNCRNGDVLAHKSGQNICRNVCQEASNAFQAQWKSELKDASNAGHDVGDAHFPEALSADSLVLECKRVAELTRFNYSSMLVDVRRARDTEIPFLNGYLLGLGRKHNIYMPANNLLLNMMDLRSRIPLLP</sequence>
<dbReference type="InterPro" id="IPR013332">
    <property type="entry name" value="KPR_N"/>
</dbReference>
<dbReference type="EMBL" id="SGPJ01000004">
    <property type="protein sequence ID" value="THH02569.1"/>
    <property type="molecule type" value="Genomic_DNA"/>
</dbReference>
<dbReference type="NCBIfam" id="TIGR00745">
    <property type="entry name" value="apbA_panE"/>
    <property type="match status" value="1"/>
</dbReference>
<comment type="caution">
    <text evidence="9">The sequence shown here is derived from an EMBL/GenBank/DDBJ whole genome shotgun (WGS) entry which is preliminary data.</text>
</comment>
<dbReference type="GO" id="GO:0015940">
    <property type="term" value="P:pantothenate biosynthetic process"/>
    <property type="evidence" value="ECO:0007669"/>
    <property type="project" value="InterPro"/>
</dbReference>
<feature type="domain" description="Ketopantoate reductase N-terminal" evidence="7">
    <location>
        <begin position="3"/>
        <end position="185"/>
    </location>
</feature>
<dbReference type="PANTHER" id="PTHR43765:SF2">
    <property type="entry name" value="2-DEHYDROPANTOATE 2-REDUCTASE"/>
    <property type="match status" value="1"/>
</dbReference>
<evidence type="ECO:0000256" key="1">
    <source>
        <dbReference type="ARBA" id="ARBA00007870"/>
    </source>
</evidence>
<evidence type="ECO:0000256" key="3">
    <source>
        <dbReference type="ARBA" id="ARBA00022857"/>
    </source>
</evidence>
<dbReference type="InterPro" id="IPR013752">
    <property type="entry name" value="KPA_reductase"/>
</dbReference>
<keyword evidence="4" id="KW-0560">Oxidoreductase</keyword>
<dbReference type="Gene3D" id="1.10.1040.10">
    <property type="entry name" value="N-(1-d-carboxylethyl)-l-norvaline Dehydrogenase, domain 2"/>
    <property type="match status" value="1"/>
</dbReference>
<evidence type="ECO:0000256" key="6">
    <source>
        <dbReference type="SAM" id="MobiDB-lite"/>
    </source>
</evidence>
<accession>A0A4S4KUY2</accession>